<dbReference type="KEGG" id="bdw:94334520"/>
<protein>
    <submittedName>
        <fullName evidence="2">Uncharacterized protein</fullName>
    </submittedName>
</protein>
<keyword evidence="3" id="KW-1185">Reference proteome</keyword>
<sequence>MLQPVAQERLEQLAKGDKRLELQQSQEKVAQLQMEIQKARMDADAWQRESSRQDAAMAQQQAEVRRLRAELHDARCRAHQRCKIKNAPADGVHSCNAPADQVDALVRRGRPLRNAFEPTMFDCPSPESQARIDALESQITALLQEQDVLQSQLLRSKDRAPPLVRRLYHQRTQRLEEIRHKVRALFREIRLLSNHSNAT</sequence>
<evidence type="ECO:0000256" key="1">
    <source>
        <dbReference type="SAM" id="Coils"/>
    </source>
</evidence>
<proteinExistence type="predicted"/>
<evidence type="ECO:0000313" key="2">
    <source>
        <dbReference type="EMBL" id="KAK2197223.1"/>
    </source>
</evidence>
<feature type="coiled-coil region" evidence="1">
    <location>
        <begin position="15"/>
        <end position="77"/>
    </location>
</feature>
<accession>A0AAD9PLY7</accession>
<dbReference type="GeneID" id="94334520"/>
<dbReference type="EMBL" id="JALLKP010000001">
    <property type="protein sequence ID" value="KAK2197223.1"/>
    <property type="molecule type" value="Genomic_DNA"/>
</dbReference>
<dbReference type="RefSeq" id="XP_067804065.1">
    <property type="nucleotide sequence ID" value="XM_067945274.1"/>
</dbReference>
<evidence type="ECO:0000313" key="3">
    <source>
        <dbReference type="Proteomes" id="UP001214638"/>
    </source>
</evidence>
<reference evidence="2" key="1">
    <citation type="journal article" date="2023" name="Nat. Microbiol.">
        <title>Babesia duncani multi-omics identifies virulence factors and drug targets.</title>
        <authorList>
            <person name="Singh P."/>
            <person name="Lonardi S."/>
            <person name="Liang Q."/>
            <person name="Vydyam P."/>
            <person name="Khabirova E."/>
            <person name="Fang T."/>
            <person name="Gihaz S."/>
            <person name="Thekkiniath J."/>
            <person name="Munshi M."/>
            <person name="Abel S."/>
            <person name="Ciampossin L."/>
            <person name="Batugedara G."/>
            <person name="Gupta M."/>
            <person name="Lu X.M."/>
            <person name="Lenz T."/>
            <person name="Chakravarty S."/>
            <person name="Cornillot E."/>
            <person name="Hu Y."/>
            <person name="Ma W."/>
            <person name="Gonzalez L.M."/>
            <person name="Sanchez S."/>
            <person name="Estrada K."/>
            <person name="Sanchez-Flores A."/>
            <person name="Montero E."/>
            <person name="Harb O.S."/>
            <person name="Le Roch K.G."/>
            <person name="Mamoun C.B."/>
        </authorList>
    </citation>
    <scope>NUCLEOTIDE SEQUENCE</scope>
    <source>
        <strain evidence="2">WA1</strain>
    </source>
</reference>
<keyword evidence="1" id="KW-0175">Coiled coil</keyword>
<dbReference type="AlphaFoldDB" id="A0AAD9PLY7"/>
<dbReference type="Proteomes" id="UP001214638">
    <property type="component" value="Unassembled WGS sequence"/>
</dbReference>
<comment type="caution">
    <text evidence="2">The sequence shown here is derived from an EMBL/GenBank/DDBJ whole genome shotgun (WGS) entry which is preliminary data.</text>
</comment>
<gene>
    <name evidence="2" type="ORF">BdWA1_000222</name>
</gene>
<organism evidence="2 3">
    <name type="scientific">Babesia duncani</name>
    <dbReference type="NCBI Taxonomy" id="323732"/>
    <lineage>
        <taxon>Eukaryota</taxon>
        <taxon>Sar</taxon>
        <taxon>Alveolata</taxon>
        <taxon>Apicomplexa</taxon>
        <taxon>Aconoidasida</taxon>
        <taxon>Piroplasmida</taxon>
        <taxon>Babesiidae</taxon>
        <taxon>Babesia</taxon>
    </lineage>
</organism>
<name>A0AAD9PLY7_9APIC</name>